<dbReference type="GO" id="GO:0005524">
    <property type="term" value="F:ATP binding"/>
    <property type="evidence" value="ECO:0007669"/>
    <property type="project" value="InterPro"/>
</dbReference>
<dbReference type="InterPro" id="IPR041699">
    <property type="entry name" value="AAA_32"/>
</dbReference>
<dbReference type="RefSeq" id="WP_006930881.1">
    <property type="nucleotide sequence ID" value="NZ_CM001402.1"/>
</dbReference>
<dbReference type="GO" id="GO:0004176">
    <property type="term" value="F:ATP-dependent peptidase activity"/>
    <property type="evidence" value="ECO:0007669"/>
    <property type="project" value="UniProtKB-UniRule"/>
</dbReference>
<proteinExistence type="inferred from homology"/>
<evidence type="ECO:0000313" key="4">
    <source>
        <dbReference type="EMBL" id="APF19410.1"/>
    </source>
</evidence>
<dbReference type="Pfam" id="PF20437">
    <property type="entry name" value="LonC_helical"/>
    <property type="match status" value="1"/>
</dbReference>
<dbReference type="InterPro" id="IPR046844">
    <property type="entry name" value="Lon-like_helical"/>
</dbReference>
<dbReference type="PaxDb" id="880073-Calab_3710"/>
<dbReference type="Gene3D" id="3.40.50.300">
    <property type="entry name" value="P-loop containing nucleotide triphosphate hydrolases"/>
    <property type="match status" value="2"/>
</dbReference>
<dbReference type="InterPro" id="IPR020568">
    <property type="entry name" value="Ribosomal_Su5_D2-typ_SF"/>
</dbReference>
<dbReference type="Pfam" id="PF20436">
    <property type="entry name" value="LonB_AAA-LID"/>
    <property type="match status" value="1"/>
</dbReference>
<evidence type="ECO:0000313" key="5">
    <source>
        <dbReference type="EMBL" id="EHO43307.1"/>
    </source>
</evidence>
<dbReference type="FunCoup" id="H1XPD6">
    <property type="interactions" value="4"/>
</dbReference>
<keyword evidence="2" id="KW-0378">Hydrolase</keyword>
<dbReference type="GO" id="GO:0004252">
    <property type="term" value="F:serine-type endopeptidase activity"/>
    <property type="evidence" value="ECO:0007669"/>
    <property type="project" value="UniProtKB-UniRule"/>
</dbReference>
<sequence>MLKKCLLSADQLKKDVSLAKIKFNTTKDIPPLDTVIGQERAVSSINFALQMDKSGYNLFVSGRYGSGRTTIVMDLVKRFARQGPPPQDCIIIYNFEAPDEPYAILMPPGEGRRFKNRFQKLIRNLRRDLLKSLESKQYDDERGKVVEKYQKKKQELLQTLEVEAHALDIQIQPSNMGFLTIPTKNGKPLNQEEFQLLPHEEREKITNNLAYVQKRIQEVVKNINILDRDLHDELEDLTQKTARFVVNNHFAHLLEKYHDFPEIKNYLHQAAEDIIKDVANFLGKSESESPLPLQQGPQIDKYQVNIVVDNTKHNGSPVVYETNPTYTNLFGRIEKKAYQGFVYTDYTMIKPGSLLNANGGYLVIDAEQLLKHPFAYESLKRSLRSGELRIEDFPELIGLATTTSLRPRPIPLKVKVILIGQAYLYRLLHSYDEEFGKIFKVRADFDVEVKETPTTVKQYVQFISRVVHEEKLRHFDRSGVEAIIEYAYRLADHKKRLSIRFAELVRIIRESSFWAAQKRHKLVSRQDVEMAIDNLIYRHNLIEEKIHEAIRERTINIDVTGFKVGEINGLAVYDVGDHVFGRPNRITINTYIGSRGIINIEREAKLSGKIHDKGVLILAGFFYEKFGNDMPLSFSASITFEQSYSGIDGDSASSAELYALISALSGVPINQGIAVTGSVNQKGEVQAIGGVNEKIEGFFKVCQSRGLNGQQGVIIPQANVKNLLLKDEVVEAVRAGKFHIWAVDNIEDGLYILTGQKCGLRHKDGSYTQNSIFEKVRQRLVEFARQTQAFRQQISEMSKKDQDDSEE</sequence>
<dbReference type="InterPro" id="IPR027417">
    <property type="entry name" value="P-loop_NTPase"/>
</dbReference>
<dbReference type="GO" id="GO:0006508">
    <property type="term" value="P:proteolysis"/>
    <property type="evidence" value="ECO:0007669"/>
    <property type="project" value="UniProtKB-KW"/>
</dbReference>
<reference evidence="4 7" key="2">
    <citation type="submission" date="2016-11" db="EMBL/GenBank/DDBJ databases">
        <title>Genomic analysis of Caldithrix abyssi and proposal of a novel bacterial phylum Caldithrichaeota.</title>
        <authorList>
            <person name="Kublanov I."/>
            <person name="Sigalova O."/>
            <person name="Gavrilov S."/>
            <person name="Lebedinsky A."/>
            <person name="Ivanova N."/>
            <person name="Daum C."/>
            <person name="Reddy T."/>
            <person name="Klenk H.P."/>
            <person name="Goker M."/>
            <person name="Reva O."/>
            <person name="Miroshnichenko M."/>
            <person name="Kyprides N."/>
            <person name="Woyke T."/>
            <person name="Gelfand M."/>
        </authorList>
    </citation>
    <scope>NUCLEOTIDE SEQUENCE [LARGE SCALE GENOMIC DNA]</scope>
    <source>
        <strain evidence="4 7">LF13</strain>
    </source>
</reference>
<dbReference type="InterPro" id="IPR008269">
    <property type="entry name" value="Lon_proteolytic"/>
</dbReference>
<dbReference type="EC" id="3.4.21.53" evidence="2"/>
<dbReference type="Proteomes" id="UP000004671">
    <property type="component" value="Chromosome"/>
</dbReference>
<keyword evidence="6" id="KW-1185">Reference proteome</keyword>
<feature type="active site" evidence="2">
    <location>
        <position position="651"/>
    </location>
</feature>
<protein>
    <recommendedName>
        <fullName evidence="2">endopeptidase La</fullName>
        <ecNumber evidence="2">3.4.21.53</ecNumber>
    </recommendedName>
</protein>
<gene>
    <name evidence="4" type="ORF">Cabys_2662</name>
    <name evidence="5" type="ORF">Calab_3710</name>
</gene>
<dbReference type="SUPFAM" id="SSF54211">
    <property type="entry name" value="Ribosomal protein S5 domain 2-like"/>
    <property type="match status" value="1"/>
</dbReference>
<dbReference type="PRINTS" id="PR00830">
    <property type="entry name" value="ENDOLAPTASE"/>
</dbReference>
<dbReference type="SUPFAM" id="SSF52540">
    <property type="entry name" value="P-loop containing nucleoside triphosphate hydrolases"/>
    <property type="match status" value="2"/>
</dbReference>
<dbReference type="GO" id="GO:0030163">
    <property type="term" value="P:protein catabolic process"/>
    <property type="evidence" value="ECO:0007669"/>
    <property type="project" value="InterPro"/>
</dbReference>
<dbReference type="InParanoid" id="H1XPD6"/>
<dbReference type="AlphaFoldDB" id="H1XPD6"/>
<dbReference type="Proteomes" id="UP000183868">
    <property type="component" value="Chromosome"/>
</dbReference>
<dbReference type="KEGG" id="caby:Cabys_2662"/>
<evidence type="ECO:0000313" key="6">
    <source>
        <dbReference type="Proteomes" id="UP000004671"/>
    </source>
</evidence>
<name>H1XPD6_CALAY</name>
<reference evidence="5 6" key="1">
    <citation type="submission" date="2011-09" db="EMBL/GenBank/DDBJ databases">
        <title>The permanent draft genome of Caldithrix abyssi DSM 13497.</title>
        <authorList>
            <consortium name="US DOE Joint Genome Institute (JGI-PGF)"/>
            <person name="Lucas S."/>
            <person name="Han J."/>
            <person name="Lapidus A."/>
            <person name="Bruce D."/>
            <person name="Goodwin L."/>
            <person name="Pitluck S."/>
            <person name="Peters L."/>
            <person name="Kyrpides N."/>
            <person name="Mavromatis K."/>
            <person name="Ivanova N."/>
            <person name="Mikhailova N."/>
            <person name="Chertkov O."/>
            <person name="Detter J.C."/>
            <person name="Tapia R."/>
            <person name="Han C."/>
            <person name="Land M."/>
            <person name="Hauser L."/>
            <person name="Markowitz V."/>
            <person name="Cheng J.-F."/>
            <person name="Hugenholtz P."/>
            <person name="Woyke T."/>
            <person name="Wu D."/>
            <person name="Spring S."/>
            <person name="Brambilla E."/>
            <person name="Klenk H.-P."/>
            <person name="Eisen J.A."/>
        </authorList>
    </citation>
    <scope>NUCLEOTIDE SEQUENCE [LARGE SCALE GENOMIC DNA]</scope>
    <source>
        <strain evidence="5 6">DSM 13497</strain>
    </source>
</reference>
<dbReference type="InterPro" id="IPR027065">
    <property type="entry name" value="Lon_Prtase"/>
</dbReference>
<dbReference type="InterPro" id="IPR014721">
    <property type="entry name" value="Ribsml_uS5_D2-typ_fold_subgr"/>
</dbReference>
<dbReference type="HOGENOM" id="CLU_014785_0_1_0"/>
<dbReference type="Pfam" id="PF05362">
    <property type="entry name" value="Lon_C"/>
    <property type="match status" value="1"/>
</dbReference>
<comment type="similarity">
    <text evidence="2">Belongs to the peptidase S16 family.</text>
</comment>
<keyword evidence="1 2" id="KW-0645">Protease</keyword>
<dbReference type="PROSITE" id="PS51786">
    <property type="entry name" value="LON_PROTEOLYTIC"/>
    <property type="match status" value="1"/>
</dbReference>
<dbReference type="EMBL" id="CP018099">
    <property type="protein sequence ID" value="APF19410.1"/>
    <property type="molecule type" value="Genomic_DNA"/>
</dbReference>
<dbReference type="InterPro" id="IPR046843">
    <property type="entry name" value="LonB_AAA-LID"/>
</dbReference>
<dbReference type="Pfam" id="PF13654">
    <property type="entry name" value="AAA_32"/>
    <property type="match status" value="1"/>
</dbReference>
<comment type="catalytic activity">
    <reaction evidence="2">
        <text>Hydrolysis of proteins in presence of ATP.</text>
        <dbReference type="EC" id="3.4.21.53"/>
    </reaction>
</comment>
<evidence type="ECO:0000313" key="7">
    <source>
        <dbReference type="Proteomes" id="UP000183868"/>
    </source>
</evidence>
<accession>H1XPD6</accession>
<keyword evidence="2" id="KW-0720">Serine protease</keyword>
<dbReference type="EMBL" id="CM001402">
    <property type="protein sequence ID" value="EHO43307.1"/>
    <property type="molecule type" value="Genomic_DNA"/>
</dbReference>
<feature type="active site" evidence="2">
    <location>
        <position position="694"/>
    </location>
</feature>
<dbReference type="Gene3D" id="1.10.8.60">
    <property type="match status" value="1"/>
</dbReference>
<dbReference type="OrthoDB" id="9758568at2"/>
<dbReference type="eggNOG" id="COG1067">
    <property type="taxonomic scope" value="Bacteria"/>
</dbReference>
<dbReference type="PANTHER" id="PTHR10046">
    <property type="entry name" value="ATP DEPENDENT LON PROTEASE FAMILY MEMBER"/>
    <property type="match status" value="1"/>
</dbReference>
<evidence type="ECO:0000256" key="1">
    <source>
        <dbReference type="ARBA" id="ARBA00022670"/>
    </source>
</evidence>
<dbReference type="Gene3D" id="3.30.230.10">
    <property type="match status" value="1"/>
</dbReference>
<feature type="domain" description="Lon proteolytic" evidence="3">
    <location>
        <begin position="561"/>
        <end position="756"/>
    </location>
</feature>
<evidence type="ECO:0000259" key="3">
    <source>
        <dbReference type="PROSITE" id="PS51786"/>
    </source>
</evidence>
<evidence type="ECO:0000256" key="2">
    <source>
        <dbReference type="PROSITE-ProRule" id="PRU01122"/>
    </source>
</evidence>
<organism evidence="5 6">
    <name type="scientific">Caldithrix abyssi DSM 13497</name>
    <dbReference type="NCBI Taxonomy" id="880073"/>
    <lineage>
        <taxon>Bacteria</taxon>
        <taxon>Pseudomonadati</taxon>
        <taxon>Calditrichota</taxon>
        <taxon>Calditrichia</taxon>
        <taxon>Calditrichales</taxon>
        <taxon>Calditrichaceae</taxon>
        <taxon>Caldithrix</taxon>
    </lineage>
</organism>